<dbReference type="Pfam" id="PF13472">
    <property type="entry name" value="Lipase_GDSL_2"/>
    <property type="match status" value="1"/>
</dbReference>
<organism evidence="3 4">
    <name type="scientific">Pontibacter toksunensis</name>
    <dbReference type="NCBI Taxonomy" id="1332631"/>
    <lineage>
        <taxon>Bacteria</taxon>
        <taxon>Pseudomonadati</taxon>
        <taxon>Bacteroidota</taxon>
        <taxon>Cytophagia</taxon>
        <taxon>Cytophagales</taxon>
        <taxon>Hymenobacteraceae</taxon>
        <taxon>Pontibacter</taxon>
    </lineage>
</organism>
<comment type="caution">
    <text evidence="3">The sequence shown here is derived from an EMBL/GenBank/DDBJ whole genome shotgun (WGS) entry which is preliminary data.</text>
</comment>
<dbReference type="PANTHER" id="PTHR30383">
    <property type="entry name" value="THIOESTERASE 1/PROTEASE 1/LYSOPHOSPHOLIPASE L1"/>
    <property type="match status" value="1"/>
</dbReference>
<feature type="chain" id="PRO_5045773256" evidence="1">
    <location>
        <begin position="25"/>
        <end position="220"/>
    </location>
</feature>
<dbReference type="EMBL" id="JBHUOX010000037">
    <property type="protein sequence ID" value="MFD3003675.1"/>
    <property type="molecule type" value="Genomic_DNA"/>
</dbReference>
<dbReference type="PANTHER" id="PTHR30383:SF5">
    <property type="entry name" value="SGNH HYDROLASE-TYPE ESTERASE DOMAIN-CONTAINING PROTEIN"/>
    <property type="match status" value="1"/>
</dbReference>
<gene>
    <name evidence="3" type="ORF">ACFS7Z_25180</name>
</gene>
<sequence>MRKQITFLTFAIVLVLLQSLGAYAQLKVKVACVGNSITEGAGLKQTYPEELEELLGDQYEVKNFGVSGRTLLKKGDFPYWNEDKYNQVLAWNPDIVVIKLGTNDTKPQNWKYKKDFVKDYVALVKSFQCLPSRPQVYLAYPVPVFEDKWGINEKAVKNEVLPAVKKIARKTKAKTIDLYTPFLGKAELTYDGIHPNDAGAALIAQEVYKAIKSVEAAAVK</sequence>
<dbReference type="Gene3D" id="3.40.50.1110">
    <property type="entry name" value="SGNH hydrolase"/>
    <property type="match status" value="1"/>
</dbReference>
<evidence type="ECO:0000313" key="4">
    <source>
        <dbReference type="Proteomes" id="UP001597641"/>
    </source>
</evidence>
<keyword evidence="4" id="KW-1185">Reference proteome</keyword>
<proteinExistence type="predicted"/>
<name>A0ABW6C0R5_9BACT</name>
<dbReference type="SUPFAM" id="SSF52266">
    <property type="entry name" value="SGNH hydrolase"/>
    <property type="match status" value="1"/>
</dbReference>
<feature type="signal peptide" evidence="1">
    <location>
        <begin position="1"/>
        <end position="24"/>
    </location>
</feature>
<reference evidence="4" key="1">
    <citation type="journal article" date="2019" name="Int. J. Syst. Evol. Microbiol.">
        <title>The Global Catalogue of Microorganisms (GCM) 10K type strain sequencing project: providing services to taxonomists for standard genome sequencing and annotation.</title>
        <authorList>
            <consortium name="The Broad Institute Genomics Platform"/>
            <consortium name="The Broad Institute Genome Sequencing Center for Infectious Disease"/>
            <person name="Wu L."/>
            <person name="Ma J."/>
        </authorList>
    </citation>
    <scope>NUCLEOTIDE SEQUENCE [LARGE SCALE GENOMIC DNA]</scope>
    <source>
        <strain evidence="4">KCTC 23984</strain>
    </source>
</reference>
<keyword evidence="1" id="KW-0732">Signal</keyword>
<protein>
    <submittedName>
        <fullName evidence="3">GDSL-type esterase/lipase family protein</fullName>
    </submittedName>
</protein>
<dbReference type="InterPro" id="IPR036514">
    <property type="entry name" value="SGNH_hydro_sf"/>
</dbReference>
<feature type="domain" description="SGNH hydrolase-type esterase" evidence="2">
    <location>
        <begin position="32"/>
        <end position="201"/>
    </location>
</feature>
<evidence type="ECO:0000256" key="1">
    <source>
        <dbReference type="SAM" id="SignalP"/>
    </source>
</evidence>
<dbReference type="Proteomes" id="UP001597641">
    <property type="component" value="Unassembled WGS sequence"/>
</dbReference>
<accession>A0ABW6C0R5</accession>
<dbReference type="RefSeq" id="WP_377491530.1">
    <property type="nucleotide sequence ID" value="NZ_JBHUOX010000037.1"/>
</dbReference>
<dbReference type="InterPro" id="IPR051532">
    <property type="entry name" value="Ester_Hydrolysis_Enzymes"/>
</dbReference>
<evidence type="ECO:0000313" key="3">
    <source>
        <dbReference type="EMBL" id="MFD3003675.1"/>
    </source>
</evidence>
<dbReference type="InterPro" id="IPR013830">
    <property type="entry name" value="SGNH_hydro"/>
</dbReference>
<evidence type="ECO:0000259" key="2">
    <source>
        <dbReference type="Pfam" id="PF13472"/>
    </source>
</evidence>